<dbReference type="PANTHER" id="PTHR43553:SF27">
    <property type="entry name" value="ENERGY-COUPLING FACTOR TRANSPORTER ATP-BINDING PROTEIN ECFA2"/>
    <property type="match status" value="1"/>
</dbReference>
<evidence type="ECO:0000256" key="2">
    <source>
        <dbReference type="ARBA" id="ARBA00022448"/>
    </source>
</evidence>
<dbReference type="NCBIfam" id="TIGR04521">
    <property type="entry name" value="ECF_ATPase_2"/>
    <property type="match status" value="1"/>
</dbReference>
<dbReference type="GO" id="GO:0005524">
    <property type="term" value="F:ATP binding"/>
    <property type="evidence" value="ECO:0007669"/>
    <property type="project" value="UniProtKB-UniRule"/>
</dbReference>
<accession>A0A9W6B257</accession>
<comment type="similarity">
    <text evidence="8">Belongs to the ABC transporter superfamily. Energy-coupling factor EcfA family.</text>
</comment>
<dbReference type="FunFam" id="3.40.50.300:FF:000224">
    <property type="entry name" value="Energy-coupling factor transporter ATP-binding protein EcfA"/>
    <property type="match status" value="1"/>
</dbReference>
<evidence type="ECO:0000256" key="1">
    <source>
        <dbReference type="ARBA" id="ARBA00004202"/>
    </source>
</evidence>
<dbReference type="InterPro" id="IPR003593">
    <property type="entry name" value="AAA+_ATPase"/>
</dbReference>
<keyword evidence="4 8" id="KW-0547">Nucleotide-binding</keyword>
<gene>
    <name evidence="10" type="primary">ecfA2_2</name>
    <name evidence="10" type="ORF">WR164_14940</name>
</gene>
<reference evidence="10" key="1">
    <citation type="submission" date="2022-07" db="EMBL/GenBank/DDBJ databases">
        <authorList>
            <person name="Kouya T."/>
            <person name="Ishiyama Y."/>
        </authorList>
    </citation>
    <scope>NUCLEOTIDE SEQUENCE</scope>
    <source>
        <strain evidence="10">WR16-4</strain>
    </source>
</reference>
<feature type="domain" description="ABC transporter" evidence="9">
    <location>
        <begin position="3"/>
        <end position="246"/>
    </location>
</feature>
<evidence type="ECO:0000256" key="7">
    <source>
        <dbReference type="ARBA" id="ARBA00023136"/>
    </source>
</evidence>
<dbReference type="EMBL" id="BRPL01000004">
    <property type="protein sequence ID" value="GLB47515.1"/>
    <property type="molecule type" value="Genomic_DNA"/>
</dbReference>
<keyword evidence="5 8" id="KW-0067">ATP-binding</keyword>
<dbReference type="InterPro" id="IPR030946">
    <property type="entry name" value="EcfA2"/>
</dbReference>
<dbReference type="GO" id="GO:0043190">
    <property type="term" value="C:ATP-binding cassette (ABC) transporter complex"/>
    <property type="evidence" value="ECO:0007669"/>
    <property type="project" value="TreeGrafter"/>
</dbReference>
<comment type="caution">
    <text evidence="10">The sequence shown here is derived from an EMBL/GenBank/DDBJ whole genome shotgun (WGS) entry which is preliminary data.</text>
</comment>
<keyword evidence="11" id="KW-1185">Reference proteome</keyword>
<keyword evidence="6" id="KW-1278">Translocase</keyword>
<dbReference type="PROSITE" id="PS50893">
    <property type="entry name" value="ABC_TRANSPORTER_2"/>
    <property type="match status" value="1"/>
</dbReference>
<name>A0A9W6B257_9LACO</name>
<comment type="subcellular location">
    <subcellularLocation>
        <location evidence="1 8">Cell membrane</location>
        <topology evidence="1 8">Peripheral membrane protein</topology>
    </subcellularLocation>
</comment>
<dbReference type="GO" id="GO:0016887">
    <property type="term" value="F:ATP hydrolysis activity"/>
    <property type="evidence" value="ECO:0007669"/>
    <property type="project" value="InterPro"/>
</dbReference>
<evidence type="ECO:0000313" key="11">
    <source>
        <dbReference type="Proteomes" id="UP001144204"/>
    </source>
</evidence>
<dbReference type="InterPro" id="IPR015856">
    <property type="entry name" value="ABC_transpr_CbiO/EcfA_su"/>
</dbReference>
<evidence type="ECO:0000313" key="10">
    <source>
        <dbReference type="EMBL" id="GLB47515.1"/>
    </source>
</evidence>
<dbReference type="GO" id="GO:0042626">
    <property type="term" value="F:ATPase-coupled transmembrane transporter activity"/>
    <property type="evidence" value="ECO:0007669"/>
    <property type="project" value="TreeGrafter"/>
</dbReference>
<evidence type="ECO:0000259" key="9">
    <source>
        <dbReference type="PROSITE" id="PS50893"/>
    </source>
</evidence>
<sequence length="248" mass="27748">MAIQFKNVSYVYHQNAKQPFEALKNINFHIQTGSLTAIIGQTGSGKSTLIRHLNGLLHPTKGEVIIDHFHIDNKTDDANLYELRKKVGVIFQFPEHQLFAKTVLDDVSFGSINFGFKKSIAIKNAKDSLKLLGVNEHWFHQAPLELSGGQMRRVALAGVLAFHPKILVLDEPTAGLDPNGHRQIMAIIKSLQVEQHVTIIMVTHSMNDVANYADQVIVMQNGKLLQSTTPKKLFQNIPFLKQHHLGLP</sequence>
<dbReference type="InterPro" id="IPR050095">
    <property type="entry name" value="ECF_ABC_transporter_ATP-bd"/>
</dbReference>
<proteinExistence type="inferred from homology"/>
<keyword evidence="7 8" id="KW-0472">Membrane</keyword>
<dbReference type="Pfam" id="PF00005">
    <property type="entry name" value="ABC_tran"/>
    <property type="match status" value="1"/>
</dbReference>
<protein>
    <recommendedName>
        <fullName evidence="8">Energy-coupling factor transporter ATP-binding protein EcfA2</fullName>
        <ecNumber evidence="8">7.-.-.-</ecNumber>
    </recommendedName>
</protein>
<dbReference type="Proteomes" id="UP001144204">
    <property type="component" value="Unassembled WGS sequence"/>
</dbReference>
<dbReference type="SUPFAM" id="SSF52540">
    <property type="entry name" value="P-loop containing nucleoside triphosphate hydrolases"/>
    <property type="match status" value="1"/>
</dbReference>
<evidence type="ECO:0000256" key="4">
    <source>
        <dbReference type="ARBA" id="ARBA00022741"/>
    </source>
</evidence>
<dbReference type="RefSeq" id="WP_286137054.1">
    <property type="nucleotide sequence ID" value="NZ_BRPL01000004.1"/>
</dbReference>
<evidence type="ECO:0000256" key="8">
    <source>
        <dbReference type="RuleBase" id="RU365104"/>
    </source>
</evidence>
<comment type="subunit">
    <text evidence="8">Forms a stable energy-coupling factor (ECF) transporter complex composed of 2 membrane-embedded substrate-binding proteins (S component), 2 ATP-binding proteins (A component) and 2 transmembrane proteins (T component).</text>
</comment>
<keyword evidence="2 8" id="KW-0813">Transport</keyword>
<dbReference type="EC" id="7.-.-.-" evidence="8"/>
<dbReference type="InterPro" id="IPR003439">
    <property type="entry name" value="ABC_transporter-like_ATP-bd"/>
</dbReference>
<keyword evidence="3 8" id="KW-1003">Cell membrane</keyword>
<dbReference type="PROSITE" id="PS00211">
    <property type="entry name" value="ABC_TRANSPORTER_1"/>
    <property type="match status" value="1"/>
</dbReference>
<dbReference type="CDD" id="cd03225">
    <property type="entry name" value="ABC_cobalt_CbiO_domain1"/>
    <property type="match status" value="1"/>
</dbReference>
<dbReference type="InterPro" id="IPR017871">
    <property type="entry name" value="ABC_transporter-like_CS"/>
</dbReference>
<evidence type="ECO:0000256" key="3">
    <source>
        <dbReference type="ARBA" id="ARBA00022475"/>
    </source>
</evidence>
<evidence type="ECO:0000256" key="5">
    <source>
        <dbReference type="ARBA" id="ARBA00022840"/>
    </source>
</evidence>
<dbReference type="SMART" id="SM00382">
    <property type="entry name" value="AAA"/>
    <property type="match status" value="1"/>
</dbReference>
<dbReference type="InterPro" id="IPR027417">
    <property type="entry name" value="P-loop_NTPase"/>
</dbReference>
<evidence type="ECO:0000256" key="6">
    <source>
        <dbReference type="ARBA" id="ARBA00022967"/>
    </source>
</evidence>
<dbReference type="Gene3D" id="3.40.50.300">
    <property type="entry name" value="P-loop containing nucleotide triphosphate hydrolases"/>
    <property type="match status" value="1"/>
</dbReference>
<organism evidence="10 11">
    <name type="scientific">Philodulcilactobacillus myokoensis</name>
    <dbReference type="NCBI Taxonomy" id="2929573"/>
    <lineage>
        <taxon>Bacteria</taxon>
        <taxon>Bacillati</taxon>
        <taxon>Bacillota</taxon>
        <taxon>Bacilli</taxon>
        <taxon>Lactobacillales</taxon>
        <taxon>Lactobacillaceae</taxon>
        <taxon>Philodulcilactobacillus</taxon>
    </lineage>
</organism>
<reference evidence="10" key="2">
    <citation type="journal article" date="2023" name="PLoS ONE">
        <title>Philodulcilactobacillus myokoensis gen. nov., sp. nov., a fructophilic, acidophilic, and agar-phobic lactic acid bacterium isolated from fermented vegetable extracts.</title>
        <authorList>
            <person name="Kouya T."/>
            <person name="Ishiyama Y."/>
            <person name="Ohashi S."/>
            <person name="Kumakubo R."/>
            <person name="Yamazaki T."/>
            <person name="Otaki T."/>
        </authorList>
    </citation>
    <scope>NUCLEOTIDE SEQUENCE</scope>
    <source>
        <strain evidence="10">WR16-4</strain>
    </source>
</reference>
<dbReference type="PANTHER" id="PTHR43553">
    <property type="entry name" value="HEAVY METAL TRANSPORTER"/>
    <property type="match status" value="1"/>
</dbReference>
<dbReference type="AlphaFoldDB" id="A0A9W6B257"/>
<comment type="function">
    <text evidence="8">ATP-binding (A) component of a common energy-coupling factor (ECF) ABC-transporter complex.</text>
</comment>